<reference evidence="2 3" key="1">
    <citation type="journal article" date="2017" name="Curr. Microbiol.">
        <title>Mucilaginibacter ginsenosidivorans sp. nov., Isolated from Soil of Ginseng Field.</title>
        <authorList>
            <person name="Kim M.M."/>
            <person name="Siddiqi M.Z."/>
            <person name="Im W.T."/>
        </authorList>
    </citation>
    <scope>NUCLEOTIDE SEQUENCE [LARGE SCALE GENOMIC DNA]</scope>
    <source>
        <strain evidence="2 3">Gsoil 3017</strain>
    </source>
</reference>
<feature type="transmembrane region" description="Helical" evidence="1">
    <location>
        <begin position="45"/>
        <end position="61"/>
    </location>
</feature>
<dbReference type="AlphaFoldDB" id="A0A5B8UV53"/>
<evidence type="ECO:0000313" key="2">
    <source>
        <dbReference type="EMBL" id="QEC62813.1"/>
    </source>
</evidence>
<gene>
    <name evidence="2" type="ORF">FRZ54_09530</name>
</gene>
<dbReference type="EMBL" id="CP042436">
    <property type="protein sequence ID" value="QEC62813.1"/>
    <property type="molecule type" value="Genomic_DNA"/>
</dbReference>
<proteinExistence type="predicted"/>
<sequence length="209" mass="24221">MNIDDLKDAWGKDEPKEMHLPVSTETLGKTNSVVERIRKNMRSELIALLVSYAILLIYLFGGVRTNFLFNITSILFFVILVLNCFYYFRFYVFYKSIARYDFNLKNNIRKITYELELNTEIYKTYNFSVTPIAILATITLISSKVASDRIQHFFAASSLISPGTLLAIFAVILISFIITYVCISWHVRLQYGKYVAELKRVMNDLGEDE</sequence>
<dbReference type="RefSeq" id="WP_147031390.1">
    <property type="nucleotide sequence ID" value="NZ_CP042436.1"/>
</dbReference>
<keyword evidence="1" id="KW-0472">Membrane</keyword>
<keyword evidence="1" id="KW-0812">Transmembrane</keyword>
<evidence type="ECO:0000256" key="1">
    <source>
        <dbReference type="SAM" id="Phobius"/>
    </source>
</evidence>
<dbReference type="Proteomes" id="UP000321479">
    <property type="component" value="Chromosome"/>
</dbReference>
<dbReference type="KEGG" id="mgin:FRZ54_09530"/>
<feature type="transmembrane region" description="Helical" evidence="1">
    <location>
        <begin position="163"/>
        <end position="183"/>
    </location>
</feature>
<keyword evidence="3" id="KW-1185">Reference proteome</keyword>
<feature type="transmembrane region" description="Helical" evidence="1">
    <location>
        <begin position="67"/>
        <end position="88"/>
    </location>
</feature>
<keyword evidence="1" id="KW-1133">Transmembrane helix</keyword>
<accession>A0A5B8UV53</accession>
<organism evidence="2 3">
    <name type="scientific">Mucilaginibacter ginsenosidivorans</name>
    <dbReference type="NCBI Taxonomy" id="398053"/>
    <lineage>
        <taxon>Bacteria</taxon>
        <taxon>Pseudomonadati</taxon>
        <taxon>Bacteroidota</taxon>
        <taxon>Sphingobacteriia</taxon>
        <taxon>Sphingobacteriales</taxon>
        <taxon>Sphingobacteriaceae</taxon>
        <taxon>Mucilaginibacter</taxon>
    </lineage>
</organism>
<name>A0A5B8UV53_9SPHI</name>
<dbReference type="OrthoDB" id="1249607at2"/>
<evidence type="ECO:0000313" key="3">
    <source>
        <dbReference type="Proteomes" id="UP000321479"/>
    </source>
</evidence>
<feature type="transmembrane region" description="Helical" evidence="1">
    <location>
        <begin position="125"/>
        <end position="143"/>
    </location>
</feature>
<protein>
    <submittedName>
        <fullName evidence="2">Uncharacterized protein</fullName>
    </submittedName>
</protein>